<dbReference type="OrthoDB" id="9797575at2"/>
<accession>A0A921TEQ4</accession>
<keyword evidence="2" id="KW-1185">Reference proteome</keyword>
<dbReference type="InterPro" id="IPR042233">
    <property type="entry name" value="Cell_div_ZapA_N"/>
</dbReference>
<proteinExistence type="predicted"/>
<dbReference type="Gene3D" id="3.30.160.880">
    <property type="entry name" value="Cell division protein ZapA protomer, N-terminal domain"/>
    <property type="match status" value="1"/>
</dbReference>
<dbReference type="GO" id="GO:0051301">
    <property type="term" value="P:cell division"/>
    <property type="evidence" value="ECO:0007669"/>
    <property type="project" value="UniProtKB-KW"/>
</dbReference>
<gene>
    <name evidence="1" type="ORF">PMES_02024</name>
</gene>
<dbReference type="Pfam" id="PF05164">
    <property type="entry name" value="ZapA"/>
    <property type="match status" value="1"/>
</dbReference>
<sequence length="131" mass="14363">MPEVKISIGGRDYEVACQEGEEHFLQNAAARLAAEADVLGSQIGRIPEQRMLLMAGLMLADRTSGLDEQVRSLETRVRTLSREIDTLRNAPEPEPQTIEVPVVPDEVNEGLATLSERIEALARQVEEKAAG</sequence>
<evidence type="ECO:0000313" key="1">
    <source>
        <dbReference type="EMBL" id="KAF0675689.1"/>
    </source>
</evidence>
<dbReference type="Proteomes" id="UP000698242">
    <property type="component" value="Unassembled WGS sequence"/>
</dbReference>
<comment type="caution">
    <text evidence="1">The sequence shown here is derived from an EMBL/GenBank/DDBJ whole genome shotgun (WGS) entry which is preliminary data.</text>
</comment>
<evidence type="ECO:0000313" key="2">
    <source>
        <dbReference type="Proteomes" id="UP000698242"/>
    </source>
</evidence>
<dbReference type="EMBL" id="APKE01000023">
    <property type="protein sequence ID" value="KAF0675689.1"/>
    <property type="molecule type" value="Genomic_DNA"/>
</dbReference>
<protein>
    <submittedName>
        <fullName evidence="1">Cell division protein ZapA domain containing protein</fullName>
    </submittedName>
</protein>
<dbReference type="InterPro" id="IPR036192">
    <property type="entry name" value="Cell_div_ZapA-like_sf"/>
</dbReference>
<reference evidence="1" key="1">
    <citation type="submission" date="2013-03" db="EMBL/GenBank/DDBJ databases">
        <title>Genome Sequence of the Profundibacterium mesophilum strain KAUST100406-0324T from Red Sea, a novel genus in the family Rhodobacteraceae.</title>
        <authorList>
            <person name="Essack M."/>
            <person name="Alam I."/>
            <person name="Lafi F."/>
            <person name="Alawi W."/>
            <person name="Kamanu F."/>
            <person name="Al-Suwailem A."/>
            <person name="Lee O.O."/>
            <person name="Xu Y."/>
            <person name="Bajic V."/>
            <person name="Qian P.-Y."/>
            <person name="Archer J."/>
        </authorList>
    </citation>
    <scope>NUCLEOTIDE SEQUENCE</scope>
    <source>
        <strain evidence="1">KAUST100406-0324</strain>
    </source>
</reference>
<name>A0A921TEQ4_9RHOB</name>
<dbReference type="InterPro" id="IPR007838">
    <property type="entry name" value="Cell_div_ZapA-like"/>
</dbReference>
<dbReference type="AlphaFoldDB" id="A0A921TEQ4"/>
<keyword evidence="1" id="KW-0132">Cell division</keyword>
<keyword evidence="1" id="KW-0131">Cell cycle</keyword>
<dbReference type="SUPFAM" id="SSF102829">
    <property type="entry name" value="Cell division protein ZapA-like"/>
    <property type="match status" value="1"/>
</dbReference>
<dbReference type="RefSeq" id="WP_159965579.1">
    <property type="nucleotide sequence ID" value="NZ_APKE01000023.1"/>
</dbReference>
<organism evidence="1 2">
    <name type="scientific">Profundibacterium mesophilum KAUST100406-0324</name>
    <dbReference type="NCBI Taxonomy" id="1037889"/>
    <lineage>
        <taxon>Bacteria</taxon>
        <taxon>Pseudomonadati</taxon>
        <taxon>Pseudomonadota</taxon>
        <taxon>Alphaproteobacteria</taxon>
        <taxon>Rhodobacterales</taxon>
        <taxon>Roseobacteraceae</taxon>
        <taxon>Profundibacterium</taxon>
    </lineage>
</organism>